<protein>
    <submittedName>
        <fullName evidence="1">Uncharacterized protein</fullName>
    </submittedName>
</protein>
<evidence type="ECO:0000313" key="1">
    <source>
        <dbReference type="EMBL" id="GMT17870.1"/>
    </source>
</evidence>
<gene>
    <name evidence="1" type="ORF">PFISCL1PPCAC_9167</name>
</gene>
<evidence type="ECO:0000313" key="2">
    <source>
        <dbReference type="Proteomes" id="UP001432322"/>
    </source>
</evidence>
<dbReference type="AlphaFoldDB" id="A0AAV5VDW5"/>
<reference evidence="1" key="1">
    <citation type="submission" date="2023-10" db="EMBL/GenBank/DDBJ databases">
        <title>Genome assembly of Pristionchus species.</title>
        <authorList>
            <person name="Yoshida K."/>
            <person name="Sommer R.J."/>
        </authorList>
    </citation>
    <scope>NUCLEOTIDE SEQUENCE</scope>
    <source>
        <strain evidence="1">RS5133</strain>
    </source>
</reference>
<proteinExistence type="predicted"/>
<dbReference type="EMBL" id="BTSY01000003">
    <property type="protein sequence ID" value="GMT17870.1"/>
    <property type="molecule type" value="Genomic_DNA"/>
</dbReference>
<name>A0AAV5VDW5_9BILA</name>
<sequence length="109" mass="12146">NPDLNEATAINLSPNIIVASCGRNAQNKFANDDSPLVFFCPYGMNSCSLFVLDTSTMEILSFKLPRSVNYSTTCYNYFIVGVHGGEIYVRRATETIVGSKWENTFEICK</sequence>
<comment type="caution">
    <text evidence="1">The sequence shown here is derived from an EMBL/GenBank/DDBJ whole genome shotgun (WGS) entry which is preliminary data.</text>
</comment>
<keyword evidence="2" id="KW-1185">Reference proteome</keyword>
<organism evidence="1 2">
    <name type="scientific">Pristionchus fissidentatus</name>
    <dbReference type="NCBI Taxonomy" id="1538716"/>
    <lineage>
        <taxon>Eukaryota</taxon>
        <taxon>Metazoa</taxon>
        <taxon>Ecdysozoa</taxon>
        <taxon>Nematoda</taxon>
        <taxon>Chromadorea</taxon>
        <taxon>Rhabditida</taxon>
        <taxon>Rhabditina</taxon>
        <taxon>Diplogasteromorpha</taxon>
        <taxon>Diplogasteroidea</taxon>
        <taxon>Neodiplogasteridae</taxon>
        <taxon>Pristionchus</taxon>
    </lineage>
</organism>
<feature type="non-terminal residue" evidence="1">
    <location>
        <position position="109"/>
    </location>
</feature>
<dbReference type="Proteomes" id="UP001432322">
    <property type="component" value="Unassembled WGS sequence"/>
</dbReference>
<feature type="non-terminal residue" evidence="1">
    <location>
        <position position="1"/>
    </location>
</feature>
<accession>A0AAV5VDW5</accession>